<comment type="caution">
    <text evidence="1">The sequence shown here is derived from an EMBL/GenBank/DDBJ whole genome shotgun (WGS) entry which is preliminary data.</text>
</comment>
<dbReference type="GeneID" id="97133748"/>
<evidence type="ECO:0000313" key="2">
    <source>
        <dbReference type="Proteomes" id="UP000577724"/>
    </source>
</evidence>
<dbReference type="NCBIfam" id="TIGR03831">
    <property type="entry name" value="YgiT_finger"/>
    <property type="match status" value="1"/>
</dbReference>
<name>A0ABX2MSR6_9BACL</name>
<proteinExistence type="predicted"/>
<organism evidence="1 2">
    <name type="scientific">Paenibacillus taichungensis</name>
    <dbReference type="NCBI Taxonomy" id="484184"/>
    <lineage>
        <taxon>Bacteria</taxon>
        <taxon>Bacillati</taxon>
        <taxon>Bacillota</taxon>
        <taxon>Bacilli</taxon>
        <taxon>Bacillales</taxon>
        <taxon>Paenibacillaceae</taxon>
        <taxon>Paenibacillus</taxon>
    </lineage>
</organism>
<reference evidence="1 2" key="1">
    <citation type="submission" date="2020-05" db="EMBL/GenBank/DDBJ databases">
        <title>Genome Sequencing of Type Strains.</title>
        <authorList>
            <person name="Lemaire J.F."/>
            <person name="Inderbitzin P."/>
            <person name="Gregorio O.A."/>
            <person name="Collins S.B."/>
            <person name="Wespe N."/>
            <person name="Knight-Connoni V."/>
        </authorList>
    </citation>
    <scope>NUCLEOTIDE SEQUENCE [LARGE SCALE GENOMIC DNA]</scope>
    <source>
        <strain evidence="1 2">DSM 19942</strain>
    </source>
</reference>
<keyword evidence="2" id="KW-1185">Reference proteome</keyword>
<dbReference type="RefSeq" id="WP_175383074.1">
    <property type="nucleotide sequence ID" value="NZ_CBCRYD010000023.1"/>
</dbReference>
<dbReference type="InterPro" id="IPR022453">
    <property type="entry name" value="Znf_MqsA-type"/>
</dbReference>
<dbReference type="Proteomes" id="UP000577724">
    <property type="component" value="Unassembled WGS sequence"/>
</dbReference>
<dbReference type="Gene3D" id="3.10.20.860">
    <property type="match status" value="1"/>
</dbReference>
<accession>A0ABX2MSR6</accession>
<dbReference type="EMBL" id="JABMCC010000118">
    <property type="protein sequence ID" value="NUU57080.1"/>
    <property type="molecule type" value="Genomic_DNA"/>
</dbReference>
<protein>
    <submittedName>
        <fullName evidence="1">YgiT-type zinc finger protein</fullName>
    </submittedName>
</protein>
<sequence length="71" mass="8209">MENFVPIKCFQCGAHNLLKVNWFYRDKDGTLISDKIPAYECQNCGEHTFTRESHAASEAAYKAYTEKSNMR</sequence>
<gene>
    <name evidence="1" type="ORF">HP548_23650</name>
</gene>
<evidence type="ECO:0000313" key="1">
    <source>
        <dbReference type="EMBL" id="NUU57080.1"/>
    </source>
</evidence>